<keyword evidence="1" id="KW-0805">Transcription regulation</keyword>
<dbReference type="SUPFAM" id="SSF51306">
    <property type="entry name" value="LexA/Signal peptidase"/>
    <property type="match status" value="1"/>
</dbReference>
<sequence>MSELKDRLEIALTKSGKTKIELARYCGLSHPSVSNWFNGKTKQLTAINAIKASEFLGVSLKWLTEGVGNPGDSMVLPSDESKSSDDYIIIPEYRVRCGAGSEDSPSFEEATESKPAYYRREWFTERGLNPAQCRRLKVHGDSMMPILFDGDTILCDCRKFPIVSGKVYAFCFADEVRVKRLYKKLNGGVIVHSENPNMEDEEILPNEMSKFYLIGRVVDRSGSGPF</sequence>
<dbReference type="PROSITE" id="PS50943">
    <property type="entry name" value="HTH_CROC1"/>
    <property type="match status" value="1"/>
</dbReference>
<dbReference type="EMBL" id="JAKZJU020000001">
    <property type="protein sequence ID" value="MDL2060343.1"/>
    <property type="molecule type" value="Genomic_DNA"/>
</dbReference>
<comment type="caution">
    <text evidence="5">The sequence shown here is derived from an EMBL/GenBank/DDBJ whole genome shotgun (WGS) entry which is preliminary data.</text>
</comment>
<dbReference type="InterPro" id="IPR036286">
    <property type="entry name" value="LexA/Signal_pep-like_sf"/>
</dbReference>
<evidence type="ECO:0000256" key="2">
    <source>
        <dbReference type="ARBA" id="ARBA00023125"/>
    </source>
</evidence>
<dbReference type="SMART" id="SM00530">
    <property type="entry name" value="HTH_XRE"/>
    <property type="match status" value="1"/>
</dbReference>
<dbReference type="InterPro" id="IPR039418">
    <property type="entry name" value="LexA-like"/>
</dbReference>
<proteinExistence type="predicted"/>
<evidence type="ECO:0000313" key="5">
    <source>
        <dbReference type="EMBL" id="MDL2060343.1"/>
    </source>
</evidence>
<protein>
    <submittedName>
        <fullName evidence="5">S24 family peptidase</fullName>
    </submittedName>
</protein>
<keyword evidence="2" id="KW-0238">DNA-binding</keyword>
<evidence type="ECO:0000256" key="1">
    <source>
        <dbReference type="ARBA" id="ARBA00023015"/>
    </source>
</evidence>
<dbReference type="SUPFAM" id="SSF47413">
    <property type="entry name" value="lambda repressor-like DNA-binding domains"/>
    <property type="match status" value="1"/>
</dbReference>
<keyword evidence="3" id="KW-0804">Transcription</keyword>
<dbReference type="Proteomes" id="UP001165481">
    <property type="component" value="Unassembled WGS sequence"/>
</dbReference>
<gene>
    <name evidence="5" type="ORF">MUN46_010395</name>
    <name evidence="6" type="ORF">MUN46_011525</name>
</gene>
<dbReference type="RefSeq" id="WP_285230618.1">
    <property type="nucleotide sequence ID" value="NZ_JAKZJU020000001.1"/>
</dbReference>
<evidence type="ECO:0000313" key="6">
    <source>
        <dbReference type="EMBL" id="MDL2060566.1"/>
    </source>
</evidence>
<dbReference type="CDD" id="cd00093">
    <property type="entry name" value="HTH_XRE"/>
    <property type="match status" value="1"/>
</dbReference>
<dbReference type="InterPro" id="IPR010982">
    <property type="entry name" value="Lambda_DNA-bd_dom_sf"/>
</dbReference>
<evidence type="ECO:0000256" key="3">
    <source>
        <dbReference type="ARBA" id="ARBA00023163"/>
    </source>
</evidence>
<keyword evidence="7" id="KW-1185">Reference proteome</keyword>
<dbReference type="Pfam" id="PF00717">
    <property type="entry name" value="Peptidase_S24"/>
    <property type="match status" value="1"/>
</dbReference>
<feature type="domain" description="HTH cro/C1-type" evidence="4">
    <location>
        <begin position="8"/>
        <end position="63"/>
    </location>
</feature>
<dbReference type="Gene3D" id="1.10.260.40">
    <property type="entry name" value="lambda repressor-like DNA-binding domains"/>
    <property type="match status" value="1"/>
</dbReference>
<evidence type="ECO:0000313" key="7">
    <source>
        <dbReference type="Proteomes" id="UP001165481"/>
    </source>
</evidence>
<accession>A0ABT7IPM1</accession>
<dbReference type="PANTHER" id="PTHR40661:SF3">
    <property type="entry name" value="FELS-1 PROPHAGE TRANSCRIPTIONAL REGULATOR"/>
    <property type="match status" value="1"/>
</dbReference>
<evidence type="ECO:0000259" key="4">
    <source>
        <dbReference type="PROSITE" id="PS50943"/>
    </source>
</evidence>
<organism evidence="5 7">
    <name type="scientific">Mesosutterella faecium</name>
    <dbReference type="NCBI Taxonomy" id="2925194"/>
    <lineage>
        <taxon>Bacteria</taxon>
        <taxon>Pseudomonadati</taxon>
        <taxon>Pseudomonadota</taxon>
        <taxon>Betaproteobacteria</taxon>
        <taxon>Burkholderiales</taxon>
        <taxon>Sutterellaceae</taxon>
        <taxon>Mesosutterella</taxon>
    </lineage>
</organism>
<dbReference type="Gene3D" id="2.10.109.10">
    <property type="entry name" value="Umud Fragment, subunit A"/>
    <property type="match status" value="1"/>
</dbReference>
<dbReference type="InterPro" id="IPR001387">
    <property type="entry name" value="Cro/C1-type_HTH"/>
</dbReference>
<dbReference type="CDD" id="cd06529">
    <property type="entry name" value="S24_LexA-like"/>
    <property type="match status" value="1"/>
</dbReference>
<dbReference type="Pfam" id="PF01381">
    <property type="entry name" value="HTH_3"/>
    <property type="match status" value="1"/>
</dbReference>
<dbReference type="EMBL" id="JAKZJU020000003">
    <property type="protein sequence ID" value="MDL2060566.1"/>
    <property type="molecule type" value="Genomic_DNA"/>
</dbReference>
<dbReference type="InterPro" id="IPR015927">
    <property type="entry name" value="Peptidase_S24_S26A/B/C"/>
</dbReference>
<dbReference type="PANTHER" id="PTHR40661">
    <property type="match status" value="1"/>
</dbReference>
<name>A0ABT7IPM1_9BURK</name>
<reference evidence="5" key="1">
    <citation type="submission" date="2023-03" db="EMBL/GenBank/DDBJ databases">
        <title>Mesosutterella sp. nov. isolated from porcine feces.</title>
        <authorList>
            <person name="Yu S."/>
        </authorList>
    </citation>
    <scope>NUCLEOTIDE SEQUENCE</scope>
    <source>
        <strain evidence="5">AGMB02718</strain>
    </source>
</reference>